<feature type="compositionally biased region" description="Pro residues" evidence="2">
    <location>
        <begin position="342"/>
        <end position="352"/>
    </location>
</feature>
<accession>A0ABX7BME7</accession>
<dbReference type="PANTHER" id="PTHR23222">
    <property type="entry name" value="PROHIBITIN"/>
    <property type="match status" value="1"/>
</dbReference>
<feature type="compositionally biased region" description="Low complexity" evidence="2">
    <location>
        <begin position="353"/>
        <end position="366"/>
    </location>
</feature>
<gene>
    <name evidence="4" type="ORF">IGS68_31765</name>
</gene>
<dbReference type="CDD" id="cd03401">
    <property type="entry name" value="SPFH_prohibitin"/>
    <property type="match status" value="1"/>
</dbReference>
<evidence type="ECO:0000313" key="5">
    <source>
        <dbReference type="Proteomes" id="UP000595197"/>
    </source>
</evidence>
<keyword evidence="5" id="KW-1185">Reference proteome</keyword>
<dbReference type="EMBL" id="CP067422">
    <property type="protein sequence ID" value="QQP93603.1"/>
    <property type="molecule type" value="Genomic_DNA"/>
</dbReference>
<keyword evidence="4" id="KW-0614">Plasmid</keyword>
<organism evidence="4 5">
    <name type="scientific">Skermanella cutis</name>
    <dbReference type="NCBI Taxonomy" id="2775420"/>
    <lineage>
        <taxon>Bacteria</taxon>
        <taxon>Pseudomonadati</taxon>
        <taxon>Pseudomonadota</taxon>
        <taxon>Alphaproteobacteria</taxon>
        <taxon>Rhodospirillales</taxon>
        <taxon>Azospirillaceae</taxon>
        <taxon>Skermanella</taxon>
    </lineage>
</organism>
<proteinExistence type="predicted"/>
<dbReference type="PANTHER" id="PTHR23222:SF0">
    <property type="entry name" value="PROHIBITIN 1"/>
    <property type="match status" value="1"/>
</dbReference>
<evidence type="ECO:0000256" key="1">
    <source>
        <dbReference type="ARBA" id="ARBA00004167"/>
    </source>
</evidence>
<protein>
    <submittedName>
        <fullName evidence="4">Prohibitin family protein</fullName>
    </submittedName>
</protein>
<reference evidence="4" key="1">
    <citation type="submission" date="2021-02" db="EMBL/GenBank/DDBJ databases">
        <title>Skermanella TT6 skin isolate.</title>
        <authorList>
            <person name="Lee K."/>
            <person name="Ganzorig M."/>
        </authorList>
    </citation>
    <scope>NUCLEOTIDE SEQUENCE</scope>
    <source>
        <strain evidence="4">TT6</strain>
    </source>
</reference>
<comment type="subcellular location">
    <subcellularLocation>
        <location evidence="1">Membrane</location>
        <topology evidence="1">Single-pass membrane protein</topology>
    </subcellularLocation>
</comment>
<dbReference type="InterPro" id="IPR036013">
    <property type="entry name" value="Band_7/SPFH_dom_sf"/>
</dbReference>
<dbReference type="RefSeq" id="WP_201083299.1">
    <property type="nucleotide sequence ID" value="NZ_CP067422.1"/>
</dbReference>
<evidence type="ECO:0000313" key="4">
    <source>
        <dbReference type="EMBL" id="QQP93603.1"/>
    </source>
</evidence>
<evidence type="ECO:0000256" key="2">
    <source>
        <dbReference type="SAM" id="MobiDB-lite"/>
    </source>
</evidence>
<dbReference type="InterPro" id="IPR001107">
    <property type="entry name" value="Band_7"/>
</dbReference>
<feature type="domain" description="Band 7" evidence="3">
    <location>
        <begin position="40"/>
        <end position="211"/>
    </location>
</feature>
<sequence length="366" mass="40301">MSSVWGHIKAFFRRHLMKVTMMLLILSFLAGLLYPMSVISIPSGHVGVLWRRFFGGTDTTTVWQEGIHLIAPFDELFIYDARLLQVHHDFDVLSSDGLNMTVNIAFRYRIVPEHVPILHKYVGRGYTDILLLPEIGSQARDIFATYMPDEIYTKRVEIQDKIEAQVRNNLITQFNPDKLIDVEYVKLEDILIRSIQLPADVQASIVRKVEQYHLSLEYVHRLNRERSEAQRREIEANGIRKFQEIIGEGITQAYLQWKGIDATLQLAQSPNAKVVIIGSGSSGLPLILGNIDGASAAGPGAGSGTVLLPGALNQPSGLTELQPPPLRLAVPPDDNKRIAVPLPAPAGAPPQAGPGAPAAQPGRPAP</sequence>
<dbReference type="Gene3D" id="3.30.479.30">
    <property type="entry name" value="Band 7 domain"/>
    <property type="match status" value="1"/>
</dbReference>
<dbReference type="InterPro" id="IPR000163">
    <property type="entry name" value="Prohibitin"/>
</dbReference>
<name>A0ABX7BME7_9PROT</name>
<geneLocation type="plasmid" evidence="4 5">
    <name>pTT6-2</name>
</geneLocation>
<dbReference type="Pfam" id="PF01145">
    <property type="entry name" value="Band_7"/>
    <property type="match status" value="1"/>
</dbReference>
<dbReference type="SUPFAM" id="SSF117892">
    <property type="entry name" value="Band 7/SPFH domain"/>
    <property type="match status" value="1"/>
</dbReference>
<evidence type="ECO:0000259" key="3">
    <source>
        <dbReference type="Pfam" id="PF01145"/>
    </source>
</evidence>
<dbReference type="Proteomes" id="UP000595197">
    <property type="component" value="Plasmid pTT6-2"/>
</dbReference>
<feature type="region of interest" description="Disordered" evidence="2">
    <location>
        <begin position="315"/>
        <end position="366"/>
    </location>
</feature>